<organism evidence="2 3">
    <name type="scientific">Paramecium sonneborni</name>
    <dbReference type="NCBI Taxonomy" id="65129"/>
    <lineage>
        <taxon>Eukaryota</taxon>
        <taxon>Sar</taxon>
        <taxon>Alveolata</taxon>
        <taxon>Ciliophora</taxon>
        <taxon>Intramacronucleata</taxon>
        <taxon>Oligohymenophorea</taxon>
        <taxon>Peniculida</taxon>
        <taxon>Parameciidae</taxon>
        <taxon>Paramecium</taxon>
    </lineage>
</organism>
<accession>A0A8S1K624</accession>
<evidence type="ECO:0000256" key="1">
    <source>
        <dbReference type="SAM" id="MobiDB-lite"/>
    </source>
</evidence>
<feature type="compositionally biased region" description="Basic residues" evidence="1">
    <location>
        <begin position="17"/>
        <end position="27"/>
    </location>
</feature>
<proteinExistence type="predicted"/>
<dbReference type="EMBL" id="CAJJDN010000005">
    <property type="protein sequence ID" value="CAD8050828.1"/>
    <property type="molecule type" value="Genomic_DNA"/>
</dbReference>
<protein>
    <submittedName>
        <fullName evidence="2">Uncharacterized protein</fullName>
    </submittedName>
</protein>
<gene>
    <name evidence="2" type="ORF">PSON_ATCC_30995.1.T0050214</name>
</gene>
<evidence type="ECO:0000313" key="2">
    <source>
        <dbReference type="EMBL" id="CAD8050828.1"/>
    </source>
</evidence>
<dbReference type="AlphaFoldDB" id="A0A8S1K624"/>
<reference evidence="2" key="1">
    <citation type="submission" date="2021-01" db="EMBL/GenBank/DDBJ databases">
        <authorList>
            <consortium name="Genoscope - CEA"/>
            <person name="William W."/>
        </authorList>
    </citation>
    <scope>NUCLEOTIDE SEQUENCE</scope>
</reference>
<name>A0A8S1K624_9CILI</name>
<sequence length="114" mass="13581">MFIIYVKIQTKKSSLNKTKKSLSKKQQHNQTSQRSRNKIKQGIYRSSQLLDYCSKRNGKTFYLKIFGCNFIINANTINNEFNNFLISQMINIKVILTIKRYIIFLTLQKQCRNY</sequence>
<evidence type="ECO:0000313" key="3">
    <source>
        <dbReference type="Proteomes" id="UP000692954"/>
    </source>
</evidence>
<dbReference type="Proteomes" id="UP000692954">
    <property type="component" value="Unassembled WGS sequence"/>
</dbReference>
<feature type="region of interest" description="Disordered" evidence="1">
    <location>
        <begin position="16"/>
        <end position="40"/>
    </location>
</feature>
<keyword evidence="3" id="KW-1185">Reference proteome</keyword>
<comment type="caution">
    <text evidence="2">The sequence shown here is derived from an EMBL/GenBank/DDBJ whole genome shotgun (WGS) entry which is preliminary data.</text>
</comment>